<organism evidence="2 3">
    <name type="scientific">Vibrio viridaestus</name>
    <dbReference type="NCBI Taxonomy" id="2487322"/>
    <lineage>
        <taxon>Bacteria</taxon>
        <taxon>Pseudomonadati</taxon>
        <taxon>Pseudomonadota</taxon>
        <taxon>Gammaproteobacteria</taxon>
        <taxon>Vibrionales</taxon>
        <taxon>Vibrionaceae</taxon>
        <taxon>Vibrio</taxon>
    </lineage>
</organism>
<protein>
    <submittedName>
        <fullName evidence="2">Uncharacterized protein</fullName>
    </submittedName>
</protein>
<accession>A0A3N9U2P0</accession>
<keyword evidence="3" id="KW-1185">Reference proteome</keyword>
<keyword evidence="1" id="KW-1133">Transmembrane helix</keyword>
<reference evidence="2 3" key="1">
    <citation type="submission" date="2018-11" db="EMBL/GenBank/DDBJ databases">
        <title>Vibrio LJC006 sp. nov., isolated from seawater during the bloom of the enteromorpha.</title>
        <authorList>
            <person name="Liang J."/>
        </authorList>
    </citation>
    <scope>NUCLEOTIDE SEQUENCE [LARGE SCALE GENOMIC DNA]</scope>
    <source>
        <strain evidence="2 3">LJC006</strain>
    </source>
</reference>
<evidence type="ECO:0000313" key="2">
    <source>
        <dbReference type="EMBL" id="RQW62206.1"/>
    </source>
</evidence>
<name>A0A3N9U2P0_9VIBR</name>
<gene>
    <name evidence="2" type="ORF">EES38_15940</name>
</gene>
<proteinExistence type="predicted"/>
<evidence type="ECO:0000313" key="3">
    <source>
        <dbReference type="Proteomes" id="UP000281112"/>
    </source>
</evidence>
<comment type="caution">
    <text evidence="2">The sequence shown here is derived from an EMBL/GenBank/DDBJ whole genome shotgun (WGS) entry which is preliminary data.</text>
</comment>
<sequence>MLYNHGSIIALNGKLHAFLASKSFRLASWTGCIFGLLYCAFLFVSFDVNSPWHFSGTEILGNLFLCVAIGILIGQIVARLRNLD</sequence>
<dbReference type="EMBL" id="RJVQ01000007">
    <property type="protein sequence ID" value="RQW62206.1"/>
    <property type="molecule type" value="Genomic_DNA"/>
</dbReference>
<keyword evidence="1" id="KW-0812">Transmembrane</keyword>
<feature type="transmembrane region" description="Helical" evidence="1">
    <location>
        <begin position="59"/>
        <end position="78"/>
    </location>
</feature>
<evidence type="ECO:0000256" key="1">
    <source>
        <dbReference type="SAM" id="Phobius"/>
    </source>
</evidence>
<keyword evidence="1" id="KW-0472">Membrane</keyword>
<dbReference type="AlphaFoldDB" id="A0A3N9U2P0"/>
<feature type="transmembrane region" description="Helical" evidence="1">
    <location>
        <begin position="26"/>
        <end position="44"/>
    </location>
</feature>
<dbReference type="Proteomes" id="UP000281112">
    <property type="component" value="Unassembled WGS sequence"/>
</dbReference>